<organism evidence="1 2">
    <name type="scientific">Niveibacterium umoris</name>
    <dbReference type="NCBI Taxonomy" id="1193620"/>
    <lineage>
        <taxon>Bacteria</taxon>
        <taxon>Pseudomonadati</taxon>
        <taxon>Pseudomonadota</taxon>
        <taxon>Betaproteobacteria</taxon>
        <taxon>Rhodocyclales</taxon>
        <taxon>Rhodocyclaceae</taxon>
        <taxon>Niveibacterium</taxon>
    </lineage>
</organism>
<dbReference type="InterPro" id="IPR036624">
    <property type="entry name" value="Hcp1-lik_sf"/>
</dbReference>
<dbReference type="AlphaFoldDB" id="A0A840BQT6"/>
<dbReference type="PANTHER" id="PTHR36152:SF1">
    <property type="entry name" value="UBIQUITIN-LIKE DOMAIN-CONTAINING PROTEIN"/>
    <property type="match status" value="1"/>
</dbReference>
<proteinExistence type="predicted"/>
<sequence>MKDIYVQFKGKYDIKGESRDSEHKEWLEVSSWSHLIRQPKSATASTSGGHTAERCEHGEMIFVKDLDLTSPRIWEACSAGHTFDEVTIDFMRADGDKRVKYLEIKLKHVLLASVTPSVAGEGIPTETFTLAYAAVQWTYTAQDIKGGTKGNKVAKWSLAKNTASYDI</sequence>
<keyword evidence="2" id="KW-1185">Reference proteome</keyword>
<evidence type="ECO:0000313" key="2">
    <source>
        <dbReference type="Proteomes" id="UP000561045"/>
    </source>
</evidence>
<dbReference type="SUPFAM" id="SSF141452">
    <property type="entry name" value="Hcp1-like"/>
    <property type="match status" value="1"/>
</dbReference>
<dbReference type="Pfam" id="PF05638">
    <property type="entry name" value="T6SS_HCP"/>
    <property type="match status" value="1"/>
</dbReference>
<dbReference type="RefSeq" id="WP_183634555.1">
    <property type="nucleotide sequence ID" value="NZ_BAABLE010000011.1"/>
</dbReference>
<evidence type="ECO:0000313" key="1">
    <source>
        <dbReference type="EMBL" id="MBB4012777.1"/>
    </source>
</evidence>
<accession>A0A840BQT6</accession>
<dbReference type="NCBIfam" id="TIGR03344">
    <property type="entry name" value="VI_effect_Hcp1"/>
    <property type="match status" value="1"/>
</dbReference>
<dbReference type="Proteomes" id="UP000561045">
    <property type="component" value="Unassembled WGS sequence"/>
</dbReference>
<dbReference type="InterPro" id="IPR053165">
    <property type="entry name" value="HSI-I_assembly_Hcp1"/>
</dbReference>
<name>A0A840BQT6_9RHOO</name>
<gene>
    <name evidence="1" type="ORF">GGR36_002085</name>
</gene>
<reference evidence="1 2" key="1">
    <citation type="submission" date="2020-08" db="EMBL/GenBank/DDBJ databases">
        <title>Genomic Encyclopedia of Type Strains, Phase IV (KMG-IV): sequencing the most valuable type-strain genomes for metagenomic binning, comparative biology and taxonomic classification.</title>
        <authorList>
            <person name="Goeker M."/>
        </authorList>
    </citation>
    <scope>NUCLEOTIDE SEQUENCE [LARGE SCALE GENOMIC DNA]</scope>
    <source>
        <strain evidence="1 2">DSM 106739</strain>
    </source>
</reference>
<dbReference type="EMBL" id="JACIET010000001">
    <property type="protein sequence ID" value="MBB4012777.1"/>
    <property type="molecule type" value="Genomic_DNA"/>
</dbReference>
<comment type="caution">
    <text evidence="1">The sequence shown here is derived from an EMBL/GenBank/DDBJ whole genome shotgun (WGS) entry which is preliminary data.</text>
</comment>
<dbReference type="InterPro" id="IPR008514">
    <property type="entry name" value="T6SS_Hcp"/>
</dbReference>
<protein>
    <submittedName>
        <fullName evidence="1">Type VI secretion system secreted protein Hcp</fullName>
    </submittedName>
</protein>
<dbReference type="Gene3D" id="2.30.110.20">
    <property type="entry name" value="Hcp1-like"/>
    <property type="match status" value="1"/>
</dbReference>
<dbReference type="PANTHER" id="PTHR36152">
    <property type="entry name" value="CYTOPLASMIC PROTEIN-RELATED"/>
    <property type="match status" value="1"/>
</dbReference>